<protein>
    <submittedName>
        <fullName evidence="2">Uncharacterized protein</fullName>
    </submittedName>
</protein>
<reference evidence="2 3" key="1">
    <citation type="submission" date="2020-08" db="EMBL/GenBank/DDBJ databases">
        <title>Genomic Encyclopedia of Type Strains, Phase IV (KMG-IV): sequencing the most valuable type-strain genomes for metagenomic binning, comparative biology and taxonomic classification.</title>
        <authorList>
            <person name="Goeker M."/>
        </authorList>
    </citation>
    <scope>NUCLEOTIDE SEQUENCE [LARGE SCALE GENOMIC DNA]</scope>
    <source>
        <strain evidence="2 3">DSM 25966</strain>
    </source>
</reference>
<evidence type="ECO:0000313" key="2">
    <source>
        <dbReference type="EMBL" id="MBB3933168.1"/>
    </source>
</evidence>
<comment type="caution">
    <text evidence="2">The sequence shown here is derived from an EMBL/GenBank/DDBJ whole genome shotgun (WGS) entry which is preliminary data.</text>
</comment>
<gene>
    <name evidence="2" type="ORF">GGR25_004232</name>
</gene>
<name>A0A840AVH6_9HYPH</name>
<dbReference type="EMBL" id="JACIDS010000005">
    <property type="protein sequence ID" value="MBB3933168.1"/>
    <property type="molecule type" value="Genomic_DNA"/>
</dbReference>
<accession>A0A840AVH6</accession>
<feature type="transmembrane region" description="Helical" evidence="1">
    <location>
        <begin position="181"/>
        <end position="203"/>
    </location>
</feature>
<keyword evidence="1" id="KW-1133">Transmembrane helix</keyword>
<keyword evidence="1" id="KW-0472">Membrane</keyword>
<keyword evidence="3" id="KW-1185">Reference proteome</keyword>
<organism evidence="2 3">
    <name type="scientific">Kaistia hirudinis</name>
    <dbReference type="NCBI Taxonomy" id="1293440"/>
    <lineage>
        <taxon>Bacteria</taxon>
        <taxon>Pseudomonadati</taxon>
        <taxon>Pseudomonadota</taxon>
        <taxon>Alphaproteobacteria</taxon>
        <taxon>Hyphomicrobiales</taxon>
        <taxon>Kaistiaceae</taxon>
        <taxon>Kaistia</taxon>
    </lineage>
</organism>
<sequence>MSDASGRNGTSSNVRNLTDAIRKVRVAESERSDVVVELREAERTRLDMLADELRGVFADVPSDDDQFIFEVSSGTQPRLWIDMTSLVVMGRDRRTYRFVKDTRLGRTVILETADIDDMADCVTQYVAERIIERERAMEGDWLAKRIAQQDMPARPEKTAASLLRHALPQEPAAAQKVHPGWIVSAFLGGILVGVAILLAYAWIHIG</sequence>
<dbReference type="Proteomes" id="UP000553963">
    <property type="component" value="Unassembled WGS sequence"/>
</dbReference>
<dbReference type="RefSeq" id="WP_183400809.1">
    <property type="nucleotide sequence ID" value="NZ_JACIDS010000005.1"/>
</dbReference>
<dbReference type="AlphaFoldDB" id="A0A840AVH6"/>
<keyword evidence="1" id="KW-0812">Transmembrane</keyword>
<proteinExistence type="predicted"/>
<evidence type="ECO:0000256" key="1">
    <source>
        <dbReference type="SAM" id="Phobius"/>
    </source>
</evidence>
<evidence type="ECO:0000313" key="3">
    <source>
        <dbReference type="Proteomes" id="UP000553963"/>
    </source>
</evidence>